<evidence type="ECO:0000256" key="1">
    <source>
        <dbReference type="SAM" id="SignalP"/>
    </source>
</evidence>
<organism evidence="2">
    <name type="scientific">Oryza punctata</name>
    <name type="common">Red rice</name>
    <dbReference type="NCBI Taxonomy" id="4537"/>
    <lineage>
        <taxon>Eukaryota</taxon>
        <taxon>Viridiplantae</taxon>
        <taxon>Streptophyta</taxon>
        <taxon>Embryophyta</taxon>
        <taxon>Tracheophyta</taxon>
        <taxon>Spermatophyta</taxon>
        <taxon>Magnoliopsida</taxon>
        <taxon>Liliopsida</taxon>
        <taxon>Poales</taxon>
        <taxon>Poaceae</taxon>
        <taxon>BOP clade</taxon>
        <taxon>Oryzoideae</taxon>
        <taxon>Oryzeae</taxon>
        <taxon>Oryzinae</taxon>
        <taxon>Oryza</taxon>
    </lineage>
</organism>
<name>A0A0E0LFW3_ORYPU</name>
<evidence type="ECO:0000313" key="2">
    <source>
        <dbReference type="EnsemblPlants" id="OPUNC06G25620.1"/>
    </source>
</evidence>
<dbReference type="Proteomes" id="UP000026962">
    <property type="component" value="Chromosome 6"/>
</dbReference>
<dbReference type="STRING" id="4537.A0A0E0LFW3"/>
<feature type="signal peptide" evidence="1">
    <location>
        <begin position="1"/>
        <end position="17"/>
    </location>
</feature>
<accession>A0A0E0LFW3</accession>
<dbReference type="AlphaFoldDB" id="A0A0E0LFW3"/>
<keyword evidence="3" id="KW-1185">Reference proteome</keyword>
<keyword evidence="1" id="KW-0732">Signal</keyword>
<dbReference type="PANTHER" id="PTHR31210">
    <property type="entry name" value="OS06G0731900 PROTEIN"/>
    <property type="match status" value="1"/>
</dbReference>
<dbReference type="EnsemblPlants" id="OPUNC06G25620.3">
    <property type="protein sequence ID" value="OPUNC06G25620.3"/>
    <property type="gene ID" value="OPUNC06G25620"/>
</dbReference>
<feature type="chain" id="PRO_5007398843" evidence="1">
    <location>
        <begin position="18"/>
        <end position="892"/>
    </location>
</feature>
<dbReference type="EnsemblPlants" id="OPUNC06G25620.1">
    <property type="protein sequence ID" value="OPUNC06G25620.1"/>
    <property type="gene ID" value="OPUNC06G25620"/>
</dbReference>
<dbReference type="Gramene" id="OPUNC06G25620.3">
    <property type="protein sequence ID" value="OPUNC06G25620.3"/>
    <property type="gene ID" value="OPUNC06G25620"/>
</dbReference>
<dbReference type="InterPro" id="IPR007877">
    <property type="entry name" value="DUF707"/>
</dbReference>
<dbReference type="PANTHER" id="PTHR31210:SF68">
    <property type="entry name" value="OS06G0727800 PROTEIN"/>
    <property type="match status" value="1"/>
</dbReference>
<sequence length="892" mass="100346">MALSAAVFGFFIGISFPVQITPKLQYCAFLISCGGTNTTTNSSSFNNINVVLNKFMAPFSVRNSTTTVTANFSSNATISGKQKGMREAEAVAGKKAEERLPPGIVVRESDLHLRRLWGNPTSDVASGKQYLLTMSVGYTEKSNVNATIHKLSDKFDILLFHYDGRTTEWEEFEWSKKVVHVSARKQAKWWFAKRFLHPSIVAAYEYVFVWDEDLGVDNFTAEEYMSIVRKHGLGISQPGLDGTKGRRQYPVTVRRPAAGDMHNSGRFVENDLVHGWGLDFNFWRCVDEPQVHIGVVDAQFVIHRGVPTLVSQGNGEQDGSSAKLQYCAFLPCDGTNTNSSSSSDNNNMLKFWAPFVRNSTTIAAPSNATISGNGTTTAADVAAAVAKKPQGAERLPPGIVVRDSDLHLHRLWGNPTSDVGSGKQYLLTLTVGYTEKDNINATVHKLSDKFDIVLFHYDGRTTEWEEFEWSKKVVHVSAKKQTKWWFAKRFLHPSIVAPYEYMFLWDEDLGNDLVHGWGLDHNFWRCVDEPEEHIGVVDAQFVVHRGVPTLISQITPQLQCGILPCSSGDGANYSFSGTSLIGILWSPFRNTTILSNGTSENPALTKPKGAEKLPPGLVVRESDLHMRRLWGSPREDVATGKYLLALAVGYSEKANVNATVLKFSDKFDVVLFHYDGRTTEWDDLEWSKQAVHVSARKQTKWWFAKRFLHPSIVAPYEYIFLWDEDLGVDNFTAEDVAFEQPTNRSERYVKVVKKHGLEISQPGLDSTRGKKTYEVTVRRNDGREMHKFVEVMAPVFSREAWTCNDLVHGWGLDFNFWRCVENPEEQIGIVDAQYVSHHGVPTLIAQGNSEQQGSSEKVRARQWAEMRTFRDRISNAEKKLGDSSQTLEEYHP</sequence>
<proteinExistence type="predicted"/>
<evidence type="ECO:0000313" key="3">
    <source>
        <dbReference type="Proteomes" id="UP000026962"/>
    </source>
</evidence>
<dbReference type="eggNOG" id="ENOG502QQAA">
    <property type="taxonomic scope" value="Eukaryota"/>
</dbReference>
<dbReference type="OMA" id="GAKQKMN"/>
<dbReference type="Gramene" id="OPUNC06G25620.1">
    <property type="protein sequence ID" value="OPUNC06G25620.1"/>
    <property type="gene ID" value="OPUNC06G25620"/>
</dbReference>
<reference evidence="2" key="2">
    <citation type="submission" date="2018-05" db="EMBL/GenBank/DDBJ databases">
        <title>OpunRS2 (Oryza punctata Reference Sequence Version 2).</title>
        <authorList>
            <person name="Zhang J."/>
            <person name="Kudrna D."/>
            <person name="Lee S."/>
            <person name="Talag J."/>
            <person name="Welchert J."/>
            <person name="Wing R.A."/>
        </authorList>
    </citation>
    <scope>NUCLEOTIDE SEQUENCE [LARGE SCALE GENOMIC DNA]</scope>
</reference>
<dbReference type="Pfam" id="PF05212">
    <property type="entry name" value="DUF707"/>
    <property type="match status" value="5"/>
</dbReference>
<reference evidence="2" key="1">
    <citation type="submission" date="2015-04" db="UniProtKB">
        <authorList>
            <consortium name="EnsemblPlants"/>
        </authorList>
    </citation>
    <scope>IDENTIFICATION</scope>
</reference>
<protein>
    <submittedName>
        <fullName evidence="2">Uncharacterized protein</fullName>
    </submittedName>
</protein>